<evidence type="ECO:0000256" key="5">
    <source>
        <dbReference type="SAM" id="MobiDB-lite"/>
    </source>
</evidence>
<evidence type="ECO:0000313" key="8">
    <source>
        <dbReference type="EMBL" id="KAJ6437233.1"/>
    </source>
</evidence>
<evidence type="ECO:0000256" key="3">
    <source>
        <dbReference type="ARBA" id="ARBA00022989"/>
    </source>
</evidence>
<dbReference type="Gene3D" id="1.20.1070.10">
    <property type="entry name" value="Rhodopsin 7-helix transmembrane proteins"/>
    <property type="match status" value="1"/>
</dbReference>
<evidence type="ECO:0000256" key="1">
    <source>
        <dbReference type="ARBA" id="ARBA00004141"/>
    </source>
</evidence>
<dbReference type="GO" id="GO:0005886">
    <property type="term" value="C:plasma membrane"/>
    <property type="evidence" value="ECO:0007669"/>
    <property type="project" value="TreeGrafter"/>
</dbReference>
<feature type="transmembrane region" description="Helical" evidence="6">
    <location>
        <begin position="20"/>
        <end position="37"/>
    </location>
</feature>
<feature type="transmembrane region" description="Helical" evidence="6">
    <location>
        <begin position="82"/>
        <end position="108"/>
    </location>
</feature>
<evidence type="ECO:0000256" key="6">
    <source>
        <dbReference type="SAM" id="Phobius"/>
    </source>
</evidence>
<accession>A0AB34FCS8</accession>
<name>A0AB34FCS8_9HYPO</name>
<keyword evidence="8" id="KW-0675">Receptor</keyword>
<dbReference type="GO" id="GO:0007189">
    <property type="term" value="P:adenylate cyclase-activating G protein-coupled receptor signaling pathway"/>
    <property type="evidence" value="ECO:0007669"/>
    <property type="project" value="TreeGrafter"/>
</dbReference>
<evidence type="ECO:0000256" key="4">
    <source>
        <dbReference type="ARBA" id="ARBA00023136"/>
    </source>
</evidence>
<gene>
    <name evidence="8" type="ORF">O9K51_10205</name>
</gene>
<feature type="compositionally biased region" description="Polar residues" evidence="5">
    <location>
        <begin position="216"/>
        <end position="228"/>
    </location>
</feature>
<reference evidence="8" key="1">
    <citation type="submission" date="2023-01" db="EMBL/GenBank/DDBJ databases">
        <title>The growth and conidiation of Purpureocillium lavendulum are regulated by nitrogen source and histone H3K14 acetylation.</title>
        <authorList>
            <person name="Tang P."/>
            <person name="Han J."/>
            <person name="Zhang C."/>
            <person name="Tang P."/>
            <person name="Qi F."/>
            <person name="Zhang K."/>
            <person name="Liang L."/>
        </authorList>
    </citation>
    <scope>NUCLEOTIDE SEQUENCE</scope>
    <source>
        <strain evidence="8">YMF1.00683</strain>
    </source>
</reference>
<feature type="transmembrane region" description="Helical" evidence="6">
    <location>
        <begin position="310"/>
        <end position="328"/>
    </location>
</feature>
<dbReference type="Proteomes" id="UP001163105">
    <property type="component" value="Unassembled WGS sequence"/>
</dbReference>
<dbReference type="SUPFAM" id="SSF81321">
    <property type="entry name" value="Family A G protein-coupled receptor-like"/>
    <property type="match status" value="1"/>
</dbReference>
<keyword evidence="4 6" id="KW-0472">Membrane</keyword>
<dbReference type="PANTHER" id="PTHR23112:SF22">
    <property type="entry name" value="G-PROTEIN COUPLED RECEPTOR"/>
    <property type="match status" value="1"/>
</dbReference>
<keyword evidence="9" id="KW-1185">Reference proteome</keyword>
<evidence type="ECO:0000313" key="9">
    <source>
        <dbReference type="Proteomes" id="UP001163105"/>
    </source>
</evidence>
<proteinExistence type="predicted"/>
<protein>
    <submittedName>
        <fullName evidence="8">G-protein coupled receptor</fullName>
    </submittedName>
</protein>
<feature type="transmembrane region" description="Helical" evidence="6">
    <location>
        <begin position="348"/>
        <end position="380"/>
    </location>
</feature>
<dbReference type="PANTHER" id="PTHR23112">
    <property type="entry name" value="G PROTEIN-COUPLED RECEPTOR 157-RELATED"/>
    <property type="match status" value="1"/>
</dbReference>
<feature type="transmembrane region" description="Helical" evidence="6">
    <location>
        <begin position="49"/>
        <end position="70"/>
    </location>
</feature>
<dbReference type="EMBL" id="JAQHRD010000013">
    <property type="protein sequence ID" value="KAJ6437233.1"/>
    <property type="molecule type" value="Genomic_DNA"/>
</dbReference>
<comment type="caution">
    <text evidence="8">The sequence shown here is derived from an EMBL/GenBank/DDBJ whole genome shotgun (WGS) entry which is preliminary data.</text>
</comment>
<dbReference type="GO" id="GO:0007166">
    <property type="term" value="P:cell surface receptor signaling pathway"/>
    <property type="evidence" value="ECO:0007669"/>
    <property type="project" value="InterPro"/>
</dbReference>
<keyword evidence="3 6" id="KW-1133">Transmembrane helix</keyword>
<organism evidence="8 9">
    <name type="scientific">Purpureocillium lavendulum</name>
    <dbReference type="NCBI Taxonomy" id="1247861"/>
    <lineage>
        <taxon>Eukaryota</taxon>
        <taxon>Fungi</taxon>
        <taxon>Dikarya</taxon>
        <taxon>Ascomycota</taxon>
        <taxon>Pezizomycotina</taxon>
        <taxon>Sordariomycetes</taxon>
        <taxon>Hypocreomycetidae</taxon>
        <taxon>Hypocreales</taxon>
        <taxon>Ophiocordycipitaceae</taxon>
        <taxon>Purpureocillium</taxon>
    </lineage>
</organism>
<feature type="domain" description="G-protein coupled receptors family 2 profile 2" evidence="7">
    <location>
        <begin position="12"/>
        <end position="372"/>
    </location>
</feature>
<keyword evidence="2 6" id="KW-0812">Transmembrane</keyword>
<evidence type="ECO:0000256" key="2">
    <source>
        <dbReference type="ARBA" id="ARBA00022692"/>
    </source>
</evidence>
<dbReference type="AlphaFoldDB" id="A0AB34FCS8"/>
<comment type="subcellular location">
    <subcellularLocation>
        <location evidence="1">Membrane</location>
        <topology evidence="1">Multi-pass membrane protein</topology>
    </subcellularLocation>
</comment>
<feature type="region of interest" description="Disordered" evidence="5">
    <location>
        <begin position="213"/>
        <end position="276"/>
    </location>
</feature>
<dbReference type="GO" id="GO:0004930">
    <property type="term" value="F:G protein-coupled receptor activity"/>
    <property type="evidence" value="ECO:0007669"/>
    <property type="project" value="TreeGrafter"/>
</dbReference>
<feature type="transmembrane region" description="Helical" evidence="6">
    <location>
        <begin position="170"/>
        <end position="188"/>
    </location>
</feature>
<feature type="transmembrane region" description="Helical" evidence="6">
    <location>
        <begin position="120"/>
        <end position="141"/>
    </location>
</feature>
<dbReference type="InterPro" id="IPR017981">
    <property type="entry name" value="GPCR_2-like_7TM"/>
</dbReference>
<sequence>MGSLSPGQLEAISVMERVCSVVSLLGCLWTMTTFISVSKFREKPINRLVFYASFGNTMSNVGTLISRSYLDRPDSAGCQIQAMIIQWFMAADAGWIFAMAINVYLTLYRKYDTKRLRRMEIPYLVAIYGITFIPAFVYIFVRRHGNRPYGDAVLWCWIESEFEALRIATFYAPAWLVILLTLFIYIRAGRTIYMTRRQVREFDSDIDLLPEKEPATTHTESLSRQPTIGSAKLRPRPPPNDSLDTVDEDSGPVDDASPSCPGDESVATPDSTSHAPVTDESVHVAMAWEPQYRTPRQTARRRSYEFKSAAYSYTKYSLLYFFGILLIWTPSSANRLYSLSHKNEIQPVLAFMSAFVLPLQGFWNSVIYTVVSWPACLDLYDKLKTQMHRLFLAKFGGRRAEIQPPTAREGWNSIFRGQDEI</sequence>
<dbReference type="PROSITE" id="PS50261">
    <property type="entry name" value="G_PROTEIN_RECEP_F2_4"/>
    <property type="match status" value="1"/>
</dbReference>
<dbReference type="Pfam" id="PF05462">
    <property type="entry name" value="Dicty_CAR"/>
    <property type="match status" value="1"/>
</dbReference>
<evidence type="ECO:0000259" key="7">
    <source>
        <dbReference type="PROSITE" id="PS50261"/>
    </source>
</evidence>